<organism evidence="1 2">
    <name type="scientific">Cladosporium halotolerans</name>
    <dbReference type="NCBI Taxonomy" id="1052096"/>
    <lineage>
        <taxon>Eukaryota</taxon>
        <taxon>Fungi</taxon>
        <taxon>Dikarya</taxon>
        <taxon>Ascomycota</taxon>
        <taxon>Pezizomycotina</taxon>
        <taxon>Dothideomycetes</taxon>
        <taxon>Dothideomycetidae</taxon>
        <taxon>Cladosporiales</taxon>
        <taxon>Cladosporiaceae</taxon>
        <taxon>Cladosporium</taxon>
    </lineage>
</organism>
<dbReference type="GeneID" id="96007339"/>
<dbReference type="EMBL" id="JAAQHG020000020">
    <property type="protein sequence ID" value="KAL1585274.1"/>
    <property type="molecule type" value="Genomic_DNA"/>
</dbReference>
<dbReference type="Proteomes" id="UP000803884">
    <property type="component" value="Unassembled WGS sequence"/>
</dbReference>
<accession>A0AB34KQA3</accession>
<reference evidence="1 2" key="1">
    <citation type="journal article" date="2020" name="Microbiol. Resour. Announc.">
        <title>Draft Genome Sequence of a Cladosporium Species Isolated from the Mesophotic Ascidian Didemnum maculosum.</title>
        <authorList>
            <person name="Gioti A."/>
            <person name="Siaperas R."/>
            <person name="Nikolaivits E."/>
            <person name="Le Goff G."/>
            <person name="Ouazzani J."/>
            <person name="Kotoulas G."/>
            <person name="Topakas E."/>
        </authorList>
    </citation>
    <scope>NUCLEOTIDE SEQUENCE [LARGE SCALE GENOMIC DNA]</scope>
    <source>
        <strain evidence="1 2">TM138-S3</strain>
    </source>
</reference>
<proteinExistence type="predicted"/>
<name>A0AB34KQA3_9PEZI</name>
<evidence type="ECO:0000313" key="1">
    <source>
        <dbReference type="EMBL" id="KAL1585274.1"/>
    </source>
</evidence>
<gene>
    <name evidence="1" type="ORF">WHR41_05896</name>
</gene>
<evidence type="ECO:0000313" key="2">
    <source>
        <dbReference type="Proteomes" id="UP000803884"/>
    </source>
</evidence>
<dbReference type="AlphaFoldDB" id="A0AB34KQA3"/>
<protein>
    <submittedName>
        <fullName evidence="1">Uncharacterized protein</fullName>
    </submittedName>
</protein>
<comment type="caution">
    <text evidence="1">The sequence shown here is derived from an EMBL/GenBank/DDBJ whole genome shotgun (WGS) entry which is preliminary data.</text>
</comment>
<dbReference type="RefSeq" id="XP_069228380.1">
    <property type="nucleotide sequence ID" value="XM_069374501.1"/>
</dbReference>
<sequence length="147" mass="15695">MAHQLPVGPVEWCTPSTISPATWIPGFSDNKNLMCAASVSQPDLVTKLEDECCKGKLQTDDAGCYHWCEPSTKDYTAWATCISDNVYTNELKFGQACNMVGNLEVESAKSQDQVPRKGPVASAGVAVSASWKVGVLVGVVGLLQVLC</sequence>
<keyword evidence="2" id="KW-1185">Reference proteome</keyword>